<feature type="region of interest" description="Disordered" evidence="1">
    <location>
        <begin position="238"/>
        <end position="261"/>
    </location>
</feature>
<keyword evidence="3" id="KW-1185">Reference proteome</keyword>
<name>A0A8K0NMB6_9TREE</name>
<reference evidence="2" key="1">
    <citation type="submission" date="2020-04" db="EMBL/GenBank/DDBJ databases">
        <title>Analysis of mating type loci in Filobasidium floriforme.</title>
        <authorList>
            <person name="Nowrousian M."/>
        </authorList>
    </citation>
    <scope>NUCLEOTIDE SEQUENCE</scope>
    <source>
        <strain evidence="2">CBS 6242</strain>
    </source>
</reference>
<evidence type="ECO:0000313" key="2">
    <source>
        <dbReference type="EMBL" id="KAG7531285.1"/>
    </source>
</evidence>
<protein>
    <submittedName>
        <fullName evidence="2">Uncharacterized protein</fullName>
    </submittedName>
</protein>
<feature type="compositionally biased region" description="Polar residues" evidence="1">
    <location>
        <begin position="674"/>
        <end position="692"/>
    </location>
</feature>
<evidence type="ECO:0000256" key="1">
    <source>
        <dbReference type="SAM" id="MobiDB-lite"/>
    </source>
</evidence>
<proteinExistence type="predicted"/>
<comment type="caution">
    <text evidence="2">The sequence shown here is derived from an EMBL/GenBank/DDBJ whole genome shotgun (WGS) entry which is preliminary data.</text>
</comment>
<sequence length="692" mass="75264">MSSSSSPSPPPVPSSLLADWLTEIERLLNNPQDLELDRVPGRVIESLQAVTTEIYRSLIDFEIPLQLPLPPFLQITPPAPPPPPPPPPPVVFHQQIINQLFDHIHAHPIIAGLIGAWLGVTAVAVEVGWQVKIREDARLGVNTGRGLMGMAGSGISGLKRLISGEAEDDPDWNGRGRGRLGRVVDGFMVDAVLIILPPSNPLLLPLLISLLKSQYVVLLGLKELEEVEEVERVLKGLSAGGSSTASPAHAGQGGRLGEKKRGPGVDLMAGVWVGVLDVDDPASVQAFHRSLHAALTTRYPCPYPPIDLDSDPSRAQAVNSMGDAKRMMNKDRYAPLPKHLPRVRNVWNMYGLGGGATRSGSGSRVPPIPALLKPPASYASFTSLGPTSISSEDPRSNPAISTGKKTGRRSRSEDSVGLYTFVPTRTLWPLPREFDHQLDTLENLLLGRNAVLDSSHSAWTKTRSGKEKKRGETTLVLGRHVEVYVGDMAGALQGLDLRRLSKRPITERFGTVRWFDKRPFAVLRSHESSYVRYLAPARLAVDFVVGSITWPVRQLWAGISALRLEIKRSDDEWNRVERKLCGTLRGGWGWGVVGIGKSATWPYVMASFLPARFLAFLLNRTPMLEALPPLLPITRTYATSQPSGPPSESAEPGPAHDTPKSSEDDTGRMPSLDESFTSGSAEEGMNSSWVGL</sequence>
<feature type="compositionally biased region" description="Basic and acidic residues" evidence="1">
    <location>
        <begin position="657"/>
        <end position="667"/>
    </location>
</feature>
<gene>
    <name evidence="2" type="ORF">FFLO_04463</name>
</gene>
<dbReference type="AlphaFoldDB" id="A0A8K0NMB6"/>
<feature type="region of interest" description="Disordered" evidence="1">
    <location>
        <begin position="636"/>
        <end position="692"/>
    </location>
</feature>
<dbReference type="EMBL" id="JABELV010000095">
    <property type="protein sequence ID" value="KAG7531285.1"/>
    <property type="molecule type" value="Genomic_DNA"/>
</dbReference>
<evidence type="ECO:0000313" key="3">
    <source>
        <dbReference type="Proteomes" id="UP000812966"/>
    </source>
</evidence>
<accession>A0A8K0NMB6</accession>
<dbReference type="Proteomes" id="UP000812966">
    <property type="component" value="Unassembled WGS sequence"/>
</dbReference>
<feature type="compositionally biased region" description="Low complexity" evidence="1">
    <location>
        <begin position="646"/>
        <end position="655"/>
    </location>
</feature>
<feature type="region of interest" description="Disordered" evidence="1">
    <location>
        <begin position="383"/>
        <end position="414"/>
    </location>
</feature>
<organism evidence="2 3">
    <name type="scientific">Filobasidium floriforme</name>
    <dbReference type="NCBI Taxonomy" id="5210"/>
    <lineage>
        <taxon>Eukaryota</taxon>
        <taxon>Fungi</taxon>
        <taxon>Dikarya</taxon>
        <taxon>Basidiomycota</taxon>
        <taxon>Agaricomycotina</taxon>
        <taxon>Tremellomycetes</taxon>
        <taxon>Filobasidiales</taxon>
        <taxon>Filobasidiaceae</taxon>
        <taxon>Filobasidium</taxon>
    </lineage>
</organism>